<gene>
    <name evidence="1" type="ORF">AGR2A_pa10001</name>
</gene>
<dbReference type="Proteomes" id="UP000191933">
    <property type="component" value="Unassembled WGS sequence"/>
</dbReference>
<evidence type="ECO:0000313" key="2">
    <source>
        <dbReference type="Proteomes" id="UP000191933"/>
    </source>
</evidence>
<protein>
    <submittedName>
        <fullName evidence="1">Beta-lactamase domain protein</fullName>
    </submittedName>
</protein>
<evidence type="ECO:0000313" key="1">
    <source>
        <dbReference type="EMBL" id="CUX01368.1"/>
    </source>
</evidence>
<proteinExistence type="predicted"/>
<keyword evidence="2" id="KW-1185">Reference proteome</keyword>
<organism evidence="1 2">
    <name type="scientific">Agrobacterium genomosp. 2 str. CFBP 5494</name>
    <dbReference type="NCBI Taxonomy" id="1183436"/>
    <lineage>
        <taxon>Bacteria</taxon>
        <taxon>Pseudomonadati</taxon>
        <taxon>Pseudomonadota</taxon>
        <taxon>Alphaproteobacteria</taxon>
        <taxon>Hyphomicrobiales</taxon>
        <taxon>Rhizobiaceae</taxon>
        <taxon>Rhizobium/Agrobacterium group</taxon>
        <taxon>Agrobacterium</taxon>
        <taxon>Agrobacterium tumefaciens complex</taxon>
    </lineage>
</organism>
<dbReference type="EMBL" id="FBVY01000039">
    <property type="protein sequence ID" value="CUX01368.1"/>
    <property type="molecule type" value="Genomic_DNA"/>
</dbReference>
<reference evidence="1 2" key="1">
    <citation type="submission" date="2016-01" db="EMBL/GenBank/DDBJ databases">
        <authorList>
            <person name="Regsiter A."/>
            <person name="william w."/>
        </authorList>
    </citation>
    <scope>NUCLEOTIDE SEQUENCE [LARGE SCALE GENOMIC DNA]</scope>
    <source>
        <strain evidence="1 2">CFBP 5494</strain>
    </source>
</reference>
<sequence length="108" mass="11667">MVDADEHSFAVCASAPIPQLAPVPSTAAPSAVRVENIKDIIDVLSTKGKDLGPQMHDPPRCLIPDWDEAEQSVVITGHGRRGRGENLRARLHELANNFWAIAAPEGRP</sequence>
<dbReference type="AlphaFoldDB" id="A0A9W5F5B5"/>
<name>A0A9W5F5B5_9HYPH</name>
<comment type="caution">
    <text evidence="1">The sequence shown here is derived from an EMBL/GenBank/DDBJ whole genome shotgun (WGS) entry which is preliminary data.</text>
</comment>
<accession>A0A9W5F5B5</accession>